<keyword evidence="1" id="KW-0732">Signal</keyword>
<reference evidence="3 4" key="1">
    <citation type="submission" date="2016-10" db="EMBL/GenBank/DDBJ databases">
        <authorList>
            <person name="de Groot N.N."/>
        </authorList>
    </citation>
    <scope>NUCLEOTIDE SEQUENCE [LARGE SCALE GENOMIC DNA]</scope>
    <source>
        <strain evidence="3 4">CGMCC 1.7031</strain>
    </source>
</reference>
<name>A0A1G5HXJ6_9FLAO</name>
<keyword evidence="4" id="KW-1185">Reference proteome</keyword>
<proteinExistence type="predicted"/>
<dbReference type="Proteomes" id="UP000199354">
    <property type="component" value="Unassembled WGS sequence"/>
</dbReference>
<evidence type="ECO:0000313" key="4">
    <source>
        <dbReference type="Proteomes" id="UP000199354"/>
    </source>
</evidence>
<dbReference type="EMBL" id="FMVF01000008">
    <property type="protein sequence ID" value="SCY68050.1"/>
    <property type="molecule type" value="Genomic_DNA"/>
</dbReference>
<dbReference type="NCBIfam" id="TIGR04183">
    <property type="entry name" value="Por_Secre_tail"/>
    <property type="match status" value="1"/>
</dbReference>
<dbReference type="InterPro" id="IPR026444">
    <property type="entry name" value="Secre_tail"/>
</dbReference>
<sequence length="458" mass="47825">MPFLAWTMAVSASENPVLPKLTNPLLNCAEVVSMTVFHPHCESPLTGTVTVTWPLDENLEYSIDGVHYQSDLVFLDVLPGTYDMTYRNTVTGCTSAPNTFLVGPAVPVDTIVLAEGSAPSSQIVCINTAMETIAFTVGGTAQVATVSGLPPGVTGTFGAGVFTISGTPTSTGTYIYTITTSGGDCTRTMTGTLTVRLNAAMVWVSSSGARNQTLCQGAALNPIRFIIANGATGAVTNGLPSGLSGTFSGGIFTVDGMPQEYGTYPYTVTTTGGCSSATLSGTLVVNASSSVEITCNPEGPNHTLAFEWQPVSGATAYVYSYQIDGGTPVQGSVVANTHFAVQGVLPGQSVAFNIVSVNGAVSCFSPQSVTCQAQPLSDRDFESTSFKYYPNPVQHSLYLEHPQPLRHVAVFDLAGKMLIDKPSDANIVTLDLSGLGAGLYLVKATTVQGTRNFKIVKE</sequence>
<evidence type="ECO:0000313" key="3">
    <source>
        <dbReference type="EMBL" id="SCY68050.1"/>
    </source>
</evidence>
<evidence type="ECO:0000256" key="1">
    <source>
        <dbReference type="ARBA" id="ARBA00022729"/>
    </source>
</evidence>
<feature type="domain" description="Secretion system C-terminal sorting" evidence="2">
    <location>
        <begin position="389"/>
        <end position="451"/>
    </location>
</feature>
<evidence type="ECO:0000259" key="2">
    <source>
        <dbReference type="Pfam" id="PF18962"/>
    </source>
</evidence>
<protein>
    <submittedName>
        <fullName evidence="3">Por secretion system C-terminal sorting domain-containing protein</fullName>
    </submittedName>
</protein>
<dbReference type="STRING" id="490189.SAMN02927903_02037"/>
<gene>
    <name evidence="3" type="ORF">SAMN02927903_02037</name>
</gene>
<dbReference type="AlphaFoldDB" id="A0A1G5HXJ6"/>
<dbReference type="Gene3D" id="2.60.40.10">
    <property type="entry name" value="Immunoglobulins"/>
    <property type="match status" value="2"/>
</dbReference>
<dbReference type="InterPro" id="IPR013783">
    <property type="entry name" value="Ig-like_fold"/>
</dbReference>
<accession>A0A1G5HXJ6</accession>
<dbReference type="Pfam" id="PF18962">
    <property type="entry name" value="Por_Secre_tail"/>
    <property type="match status" value="1"/>
</dbReference>
<organism evidence="3 4">
    <name type="scientific">Flavobacterium caeni</name>
    <dbReference type="NCBI Taxonomy" id="490189"/>
    <lineage>
        <taxon>Bacteria</taxon>
        <taxon>Pseudomonadati</taxon>
        <taxon>Bacteroidota</taxon>
        <taxon>Flavobacteriia</taxon>
        <taxon>Flavobacteriales</taxon>
        <taxon>Flavobacteriaceae</taxon>
        <taxon>Flavobacterium</taxon>
    </lineage>
</organism>